<protein>
    <submittedName>
        <fullName evidence="1">Uncharacterized protein</fullName>
    </submittedName>
</protein>
<evidence type="ECO:0000313" key="2">
    <source>
        <dbReference type="Proteomes" id="UP001207654"/>
    </source>
</evidence>
<name>A0ABT4AQ21_9BACT</name>
<dbReference type="RefSeq" id="WP_267542233.1">
    <property type="nucleotide sequence ID" value="NZ_JAPNKA010000001.1"/>
</dbReference>
<reference evidence="1 2" key="1">
    <citation type="submission" date="2022-11" db="EMBL/GenBank/DDBJ databases">
        <title>Minimal conservation of predation-associated metabolite biosynthetic gene clusters underscores biosynthetic potential of Myxococcota including descriptions for ten novel species: Archangium lansinium sp. nov., Myxococcus landrumus sp. nov., Nannocystis bai.</title>
        <authorList>
            <person name="Ahearne A."/>
            <person name="Stevens C."/>
            <person name="Phillips K."/>
        </authorList>
    </citation>
    <scope>NUCLEOTIDE SEQUENCE [LARGE SCALE GENOMIC DNA]</scope>
    <source>
        <strain evidence="1 2">MIWBW</strain>
    </source>
</reference>
<dbReference type="Proteomes" id="UP001207654">
    <property type="component" value="Unassembled WGS sequence"/>
</dbReference>
<dbReference type="EMBL" id="JAPNKA010000001">
    <property type="protein sequence ID" value="MCY1083711.1"/>
    <property type="molecule type" value="Genomic_DNA"/>
</dbReference>
<keyword evidence="2" id="KW-1185">Reference proteome</keyword>
<comment type="caution">
    <text evidence="1">The sequence shown here is derived from an EMBL/GenBank/DDBJ whole genome shotgun (WGS) entry which is preliminary data.</text>
</comment>
<organism evidence="1 2">
    <name type="scientific">Archangium lansingense</name>
    <dbReference type="NCBI Taxonomy" id="2995310"/>
    <lineage>
        <taxon>Bacteria</taxon>
        <taxon>Pseudomonadati</taxon>
        <taxon>Myxococcota</taxon>
        <taxon>Myxococcia</taxon>
        <taxon>Myxococcales</taxon>
        <taxon>Cystobacterineae</taxon>
        <taxon>Archangiaceae</taxon>
        <taxon>Archangium</taxon>
    </lineage>
</organism>
<accession>A0ABT4AQ21</accession>
<proteinExistence type="predicted"/>
<sequence length="117" mass="12912">MKCPTTTCGVSSNGEIETYRAPENDPGNIVLASTRRRVQSTWDRLIPGFYTLFAEALSLLFYDRTAGLPQAGTEEASVAPEAAARKEPKLELDGVVFKQLEVLERTPRGSERHVGSW</sequence>
<gene>
    <name evidence="1" type="ORF">OV287_55660</name>
</gene>
<evidence type="ECO:0000313" key="1">
    <source>
        <dbReference type="EMBL" id="MCY1083711.1"/>
    </source>
</evidence>